<name>A0A1M6KJQ3_9CLOT</name>
<dbReference type="InterPro" id="IPR000092">
    <property type="entry name" value="Polyprenyl_synt"/>
</dbReference>
<comment type="catalytic activity">
    <reaction evidence="11">
        <text>isopentenyl diphosphate + (2E)-geranyl diphosphate = (2E,6E)-farnesyl diphosphate + diphosphate</text>
        <dbReference type="Rhea" id="RHEA:19361"/>
        <dbReference type="ChEBI" id="CHEBI:33019"/>
        <dbReference type="ChEBI" id="CHEBI:58057"/>
        <dbReference type="ChEBI" id="CHEBI:128769"/>
        <dbReference type="ChEBI" id="CHEBI:175763"/>
        <dbReference type="EC" id="2.5.1.10"/>
    </reaction>
</comment>
<keyword evidence="5 12" id="KW-0808">Transferase</keyword>
<evidence type="ECO:0000313" key="14">
    <source>
        <dbReference type="Proteomes" id="UP000184310"/>
    </source>
</evidence>
<evidence type="ECO:0000256" key="4">
    <source>
        <dbReference type="ARBA" id="ARBA00015100"/>
    </source>
</evidence>
<dbReference type="PROSITE" id="PS00723">
    <property type="entry name" value="POLYPRENYL_SYNTHASE_1"/>
    <property type="match status" value="1"/>
</dbReference>
<dbReference type="GO" id="GO:0004337">
    <property type="term" value="F:(2E,6E)-farnesyl diphosphate synthase activity"/>
    <property type="evidence" value="ECO:0007669"/>
    <property type="project" value="UniProtKB-EC"/>
</dbReference>
<keyword evidence="7" id="KW-0460">Magnesium</keyword>
<comment type="similarity">
    <text evidence="2 12">Belongs to the FPP/GGPP synthase family.</text>
</comment>
<dbReference type="OrthoDB" id="9805316at2"/>
<dbReference type="PROSITE" id="PS00444">
    <property type="entry name" value="POLYPRENYL_SYNTHASE_2"/>
    <property type="match status" value="1"/>
</dbReference>
<reference evidence="13 14" key="1">
    <citation type="submission" date="2016-11" db="EMBL/GenBank/DDBJ databases">
        <authorList>
            <person name="Jaros S."/>
            <person name="Januszkiewicz K."/>
            <person name="Wedrychowicz H."/>
        </authorList>
    </citation>
    <scope>NUCLEOTIDE SEQUENCE [LARGE SCALE GENOMIC DNA]</scope>
    <source>
        <strain evidence="13 14">DSM 21758</strain>
    </source>
</reference>
<dbReference type="GO" id="GO:0046872">
    <property type="term" value="F:metal ion binding"/>
    <property type="evidence" value="ECO:0007669"/>
    <property type="project" value="UniProtKB-KW"/>
</dbReference>
<dbReference type="Pfam" id="PF00348">
    <property type="entry name" value="polyprenyl_synt"/>
    <property type="match status" value="1"/>
</dbReference>
<dbReference type="CDD" id="cd00685">
    <property type="entry name" value="Trans_IPPS_HT"/>
    <property type="match status" value="1"/>
</dbReference>
<evidence type="ECO:0000256" key="10">
    <source>
        <dbReference type="ARBA" id="ARBA00032873"/>
    </source>
</evidence>
<dbReference type="PANTHER" id="PTHR43281:SF1">
    <property type="entry name" value="FARNESYL DIPHOSPHATE SYNTHASE"/>
    <property type="match status" value="1"/>
</dbReference>
<dbReference type="NCBIfam" id="NF045485">
    <property type="entry name" value="FPPsyn"/>
    <property type="match status" value="1"/>
</dbReference>
<dbReference type="SUPFAM" id="SSF48576">
    <property type="entry name" value="Terpenoid synthases"/>
    <property type="match status" value="1"/>
</dbReference>
<dbReference type="STRING" id="1121302.SAMN02745163_02217"/>
<gene>
    <name evidence="13" type="ORF">SAMN02745163_02217</name>
</gene>
<dbReference type="GO" id="GO:0016114">
    <property type="term" value="P:terpenoid biosynthetic process"/>
    <property type="evidence" value="ECO:0007669"/>
    <property type="project" value="UniProtKB-ARBA"/>
</dbReference>
<evidence type="ECO:0000256" key="7">
    <source>
        <dbReference type="ARBA" id="ARBA00022842"/>
    </source>
</evidence>
<dbReference type="Gene3D" id="1.10.600.10">
    <property type="entry name" value="Farnesyl Diphosphate Synthase"/>
    <property type="match status" value="1"/>
</dbReference>
<evidence type="ECO:0000256" key="5">
    <source>
        <dbReference type="ARBA" id="ARBA00022679"/>
    </source>
</evidence>
<evidence type="ECO:0000256" key="12">
    <source>
        <dbReference type="RuleBase" id="RU004466"/>
    </source>
</evidence>
<evidence type="ECO:0000256" key="1">
    <source>
        <dbReference type="ARBA" id="ARBA00001946"/>
    </source>
</evidence>
<evidence type="ECO:0000313" key="13">
    <source>
        <dbReference type="EMBL" id="SHJ59176.1"/>
    </source>
</evidence>
<keyword evidence="8" id="KW-0414">Isoprene biosynthesis</keyword>
<sequence length="292" mass="32771">MKSELLKEKIDNYLNNYFKDKYDDKYEKVLFDSMSYSLNIGGKRIRPILMLLTYGIYKEDLDKIIKFAAAIEMIHTYSLIHDDLPCMDNDDLRRGKPTNHKVFGETMAVLAGDALLNEAMNILFDASLEYGNLGLKASKEISNAASAYGMIAGQVVDILNEQKKSIDIKELEYMHTKKTGELIKASVVSGAILGDASEEDIKALEEFGYKLGLAFQVKDDILDVIGTTEKLGKKVNSDTEGNKNNYITLFGLEKSIAISEQLTKECLEILNNITGNTKDLENLTLNLLRRQN</sequence>
<dbReference type="InterPro" id="IPR008949">
    <property type="entry name" value="Isoprenoid_synthase_dom_sf"/>
</dbReference>
<organism evidence="13 14">
    <name type="scientific">Clostridium cavendishii DSM 21758</name>
    <dbReference type="NCBI Taxonomy" id="1121302"/>
    <lineage>
        <taxon>Bacteria</taxon>
        <taxon>Bacillati</taxon>
        <taxon>Bacillota</taxon>
        <taxon>Clostridia</taxon>
        <taxon>Eubacteriales</taxon>
        <taxon>Clostridiaceae</taxon>
        <taxon>Clostridium</taxon>
    </lineage>
</organism>
<comment type="cofactor">
    <cofactor evidence="1">
        <name>Mg(2+)</name>
        <dbReference type="ChEBI" id="CHEBI:18420"/>
    </cofactor>
</comment>
<evidence type="ECO:0000256" key="2">
    <source>
        <dbReference type="ARBA" id="ARBA00006706"/>
    </source>
</evidence>
<evidence type="ECO:0000256" key="3">
    <source>
        <dbReference type="ARBA" id="ARBA00012439"/>
    </source>
</evidence>
<protein>
    <recommendedName>
        <fullName evidence="4">Farnesyl diphosphate synthase</fullName>
        <ecNumber evidence="3">2.5.1.10</ecNumber>
    </recommendedName>
    <alternativeName>
        <fullName evidence="10">(2E,6E)-farnesyl diphosphate synthase</fullName>
    </alternativeName>
    <alternativeName>
        <fullName evidence="9">Geranyltranstransferase</fullName>
    </alternativeName>
</protein>
<dbReference type="SFLD" id="SFLDS00005">
    <property type="entry name" value="Isoprenoid_Synthase_Type_I"/>
    <property type="match status" value="1"/>
</dbReference>
<evidence type="ECO:0000256" key="11">
    <source>
        <dbReference type="ARBA" id="ARBA00049399"/>
    </source>
</evidence>
<keyword evidence="14" id="KW-1185">Reference proteome</keyword>
<proteinExistence type="inferred from homology"/>
<dbReference type="Proteomes" id="UP000184310">
    <property type="component" value="Unassembled WGS sequence"/>
</dbReference>
<dbReference type="SFLD" id="SFLDG01017">
    <property type="entry name" value="Polyprenyl_Transferase_Like"/>
    <property type="match status" value="1"/>
</dbReference>
<dbReference type="InterPro" id="IPR033749">
    <property type="entry name" value="Polyprenyl_synt_CS"/>
</dbReference>
<dbReference type="AlphaFoldDB" id="A0A1M6KJQ3"/>
<dbReference type="EMBL" id="FQZB01000009">
    <property type="protein sequence ID" value="SHJ59176.1"/>
    <property type="molecule type" value="Genomic_DNA"/>
</dbReference>
<dbReference type="InterPro" id="IPR053378">
    <property type="entry name" value="Prenyl_diphosphate_synthase"/>
</dbReference>
<evidence type="ECO:0000256" key="9">
    <source>
        <dbReference type="ARBA" id="ARBA00032380"/>
    </source>
</evidence>
<dbReference type="RefSeq" id="WP_072987212.1">
    <property type="nucleotide sequence ID" value="NZ_FQZB01000009.1"/>
</dbReference>
<accession>A0A1M6KJQ3</accession>
<evidence type="ECO:0000256" key="8">
    <source>
        <dbReference type="ARBA" id="ARBA00023229"/>
    </source>
</evidence>
<dbReference type="PANTHER" id="PTHR43281">
    <property type="entry name" value="FARNESYL DIPHOSPHATE SYNTHASE"/>
    <property type="match status" value="1"/>
</dbReference>
<evidence type="ECO:0000256" key="6">
    <source>
        <dbReference type="ARBA" id="ARBA00022723"/>
    </source>
</evidence>
<dbReference type="GO" id="GO:0005737">
    <property type="term" value="C:cytoplasm"/>
    <property type="evidence" value="ECO:0007669"/>
    <property type="project" value="UniProtKB-ARBA"/>
</dbReference>
<dbReference type="EC" id="2.5.1.10" evidence="3"/>
<keyword evidence="6" id="KW-0479">Metal-binding</keyword>
<dbReference type="FunFam" id="1.10.600.10:FF:000001">
    <property type="entry name" value="Geranylgeranyl diphosphate synthase"/>
    <property type="match status" value="1"/>
</dbReference>